<evidence type="ECO:0000259" key="1">
    <source>
        <dbReference type="PROSITE" id="PS51737"/>
    </source>
</evidence>
<proteinExistence type="predicted"/>
<dbReference type="Gene3D" id="3.90.1750.20">
    <property type="entry name" value="Putative Large Serine Recombinase, Chain B, Domain 2"/>
    <property type="match status" value="1"/>
</dbReference>
<dbReference type="Pfam" id="PF07508">
    <property type="entry name" value="Recombinase"/>
    <property type="match status" value="1"/>
</dbReference>
<dbReference type="InterPro" id="IPR050639">
    <property type="entry name" value="SSR_resolvase"/>
</dbReference>
<reference evidence="2 3" key="1">
    <citation type="submission" date="2014-02" db="EMBL/GenBank/DDBJ databases">
        <title>Diversity of Thermotogales isolates from hydrothermal vents.</title>
        <authorList>
            <person name="Haverkamp T.H.A."/>
            <person name="Lossouarn J."/>
            <person name="Geslin C."/>
            <person name="Nesbo C.L."/>
        </authorList>
    </citation>
    <scope>NUCLEOTIDE SEQUENCE [LARGE SCALE GENOMIC DNA]</scope>
    <source>
        <strain evidence="2 3">431</strain>
    </source>
</reference>
<dbReference type="RefSeq" id="WP_041425921.1">
    <property type="nucleotide sequence ID" value="NZ_CP007389.1"/>
</dbReference>
<name>A0ABM6GH61_9BACT</name>
<evidence type="ECO:0000313" key="3">
    <source>
        <dbReference type="Proteomes" id="UP000185490"/>
    </source>
</evidence>
<sequence length="240" mass="28282">MKNRTAVAYINKTVEEITAQEQKQIIEDYCKKKGIEIKGIFHYSFNEVISFVSKHKIDCVIVVKYKYINKDPQTSSFNIYELERQGIKVLNIVKENTDKKYNNKRSIQKIHEEFQEDVKRSKLNYVLLNKKKPSGYYPLGYNADGTVNDNEADLVKKIYEMYLKGYSSYKIAKWLNETGLKTKLGNKYSGQTVQYILKNVFYTGKVKYEDIIINGRHNAIIDEKTFKKVQKKLRKNQKRK</sequence>
<dbReference type="InterPro" id="IPR011109">
    <property type="entry name" value="DNA_bind_recombinase_dom"/>
</dbReference>
<dbReference type="PANTHER" id="PTHR30461:SF23">
    <property type="entry name" value="DNA RECOMBINASE-RELATED"/>
    <property type="match status" value="1"/>
</dbReference>
<dbReference type="PANTHER" id="PTHR30461">
    <property type="entry name" value="DNA-INVERTASE FROM LAMBDOID PROPHAGE"/>
    <property type="match status" value="1"/>
</dbReference>
<dbReference type="PROSITE" id="PS51737">
    <property type="entry name" value="RECOMBINASE_DNA_BIND"/>
    <property type="match status" value="1"/>
</dbReference>
<dbReference type="InterPro" id="IPR038109">
    <property type="entry name" value="DNA_bind_recomb_sf"/>
</dbReference>
<feature type="domain" description="Recombinase" evidence="1">
    <location>
        <begin position="133"/>
        <end position="239"/>
    </location>
</feature>
<keyword evidence="3" id="KW-1185">Reference proteome</keyword>
<protein>
    <recommendedName>
        <fullName evidence="1">Recombinase domain-containing protein</fullName>
    </recommendedName>
</protein>
<evidence type="ECO:0000313" key="2">
    <source>
        <dbReference type="EMBL" id="APT74812.1"/>
    </source>
</evidence>
<dbReference type="EMBL" id="CP007389">
    <property type="protein sequence ID" value="APT74812.1"/>
    <property type="molecule type" value="Genomic_DNA"/>
</dbReference>
<gene>
    <name evidence="2" type="ORF">BW47_02150</name>
</gene>
<dbReference type="Proteomes" id="UP000185490">
    <property type="component" value="Chromosome"/>
</dbReference>
<organism evidence="2 3">
    <name type="scientific">Thermosipho melanesiensis</name>
    <dbReference type="NCBI Taxonomy" id="46541"/>
    <lineage>
        <taxon>Bacteria</taxon>
        <taxon>Thermotogati</taxon>
        <taxon>Thermotogota</taxon>
        <taxon>Thermotogae</taxon>
        <taxon>Thermotogales</taxon>
        <taxon>Fervidobacteriaceae</taxon>
        <taxon>Thermosipho</taxon>
    </lineage>
</organism>
<accession>A0ABM6GH61</accession>